<accession>A0A918QUX5</accession>
<dbReference type="EMBL" id="BMWZ01000001">
    <property type="protein sequence ID" value="GGZ71643.1"/>
    <property type="molecule type" value="Genomic_DNA"/>
</dbReference>
<name>A0A918QUX5_9FLAO</name>
<dbReference type="GO" id="GO:0016779">
    <property type="term" value="F:nucleotidyltransferase activity"/>
    <property type="evidence" value="ECO:0007669"/>
    <property type="project" value="UniProtKB-KW"/>
</dbReference>
<dbReference type="Gene3D" id="3.90.550.10">
    <property type="entry name" value="Spore Coat Polysaccharide Biosynthesis Protein SpsA, Chain A"/>
    <property type="match status" value="1"/>
</dbReference>
<gene>
    <name evidence="4" type="ORF">GCM10007028_06250</name>
</gene>
<dbReference type="CDD" id="cd02523">
    <property type="entry name" value="PC_cytidylyltransferase"/>
    <property type="match status" value="1"/>
</dbReference>
<evidence type="ECO:0000256" key="1">
    <source>
        <dbReference type="ARBA" id="ARBA00022679"/>
    </source>
</evidence>
<dbReference type="AlphaFoldDB" id="A0A918QUX5"/>
<keyword evidence="5" id="KW-1185">Reference proteome</keyword>
<dbReference type="PANTHER" id="PTHR43584:SF8">
    <property type="entry name" value="N-ACETYLMURAMATE ALPHA-1-PHOSPHATE URIDYLYLTRANSFERASE"/>
    <property type="match status" value="1"/>
</dbReference>
<evidence type="ECO:0000256" key="2">
    <source>
        <dbReference type="ARBA" id="ARBA00022695"/>
    </source>
</evidence>
<dbReference type="PANTHER" id="PTHR43584">
    <property type="entry name" value="NUCLEOTIDYL TRANSFERASE"/>
    <property type="match status" value="1"/>
</dbReference>
<organism evidence="4 5">
    <name type="scientific">Algibacter mikhailovii</name>
    <dbReference type="NCBI Taxonomy" id="425498"/>
    <lineage>
        <taxon>Bacteria</taxon>
        <taxon>Pseudomonadati</taxon>
        <taxon>Bacteroidota</taxon>
        <taxon>Flavobacteriia</taxon>
        <taxon>Flavobacteriales</taxon>
        <taxon>Flavobacteriaceae</taxon>
        <taxon>Algibacter</taxon>
    </lineage>
</organism>
<evidence type="ECO:0000259" key="3">
    <source>
        <dbReference type="Pfam" id="PF00483"/>
    </source>
</evidence>
<dbReference type="InterPro" id="IPR050065">
    <property type="entry name" value="GlmU-like"/>
</dbReference>
<sequence length="269" mass="30592">MKINSDTLQGENRITTVLLLAAGRGSRLLPLTNESPKCLTLVNEVSILARLVENLSSQGIKKLIVVTGHLSTSIEEFLGDTYDHISIEYIHSPLYKTTNNIYSLWMAREIVKEPFILIESDLVFEPSLLNEMMYPDRMAVAGIKDWMNGTTVTMNKDKKVLGFKTDTTFSNDATKYKTVNIYSFSLSSWKIISERLDTHIKEEKVNGYYETVFSELVDEDLLSLEAVSFDEKPWYEIDTLKDLTEAMKLFPIKRLLGEINNIKPAYAIG</sequence>
<keyword evidence="1" id="KW-0808">Transferase</keyword>
<reference evidence="4" key="1">
    <citation type="journal article" date="2014" name="Int. J. Syst. Evol. Microbiol.">
        <title>Complete genome sequence of Corynebacterium casei LMG S-19264T (=DSM 44701T), isolated from a smear-ripened cheese.</title>
        <authorList>
            <consortium name="US DOE Joint Genome Institute (JGI-PGF)"/>
            <person name="Walter F."/>
            <person name="Albersmeier A."/>
            <person name="Kalinowski J."/>
            <person name="Ruckert C."/>
        </authorList>
    </citation>
    <scope>NUCLEOTIDE SEQUENCE</scope>
    <source>
        <strain evidence="4">KCTC 12710</strain>
    </source>
</reference>
<dbReference type="InterPro" id="IPR029044">
    <property type="entry name" value="Nucleotide-diphossugar_trans"/>
</dbReference>
<reference evidence="4" key="2">
    <citation type="submission" date="2020-09" db="EMBL/GenBank/DDBJ databases">
        <authorList>
            <person name="Sun Q."/>
            <person name="Kim S."/>
        </authorList>
    </citation>
    <scope>NUCLEOTIDE SEQUENCE</scope>
    <source>
        <strain evidence="4">KCTC 12710</strain>
    </source>
</reference>
<proteinExistence type="predicted"/>
<dbReference type="SUPFAM" id="SSF53448">
    <property type="entry name" value="Nucleotide-diphospho-sugar transferases"/>
    <property type="match status" value="1"/>
</dbReference>
<dbReference type="Proteomes" id="UP000636004">
    <property type="component" value="Unassembled WGS sequence"/>
</dbReference>
<evidence type="ECO:0000313" key="4">
    <source>
        <dbReference type="EMBL" id="GGZ71643.1"/>
    </source>
</evidence>
<dbReference type="RefSeq" id="WP_189359297.1">
    <property type="nucleotide sequence ID" value="NZ_BMWZ01000001.1"/>
</dbReference>
<evidence type="ECO:0000313" key="5">
    <source>
        <dbReference type="Proteomes" id="UP000636004"/>
    </source>
</evidence>
<protein>
    <recommendedName>
        <fullName evidence="3">Nucleotidyl transferase domain-containing protein</fullName>
    </recommendedName>
</protein>
<feature type="domain" description="Nucleotidyl transferase" evidence="3">
    <location>
        <begin position="18"/>
        <end position="127"/>
    </location>
</feature>
<keyword evidence="2" id="KW-0548">Nucleotidyltransferase</keyword>
<dbReference type="Pfam" id="PF00483">
    <property type="entry name" value="NTP_transferase"/>
    <property type="match status" value="1"/>
</dbReference>
<comment type="caution">
    <text evidence="4">The sequence shown here is derived from an EMBL/GenBank/DDBJ whole genome shotgun (WGS) entry which is preliminary data.</text>
</comment>
<dbReference type="InterPro" id="IPR005835">
    <property type="entry name" value="NTP_transferase_dom"/>
</dbReference>